<keyword evidence="3" id="KW-0479">Metal-binding</keyword>
<keyword evidence="10" id="KW-0804">Transcription</keyword>
<keyword evidence="17" id="KW-1185">Reference proteome</keyword>
<dbReference type="InterPro" id="IPR003347">
    <property type="entry name" value="JmjC_dom"/>
</dbReference>
<evidence type="ECO:0000256" key="10">
    <source>
        <dbReference type="ARBA" id="ARBA00023163"/>
    </source>
</evidence>
<keyword evidence="6" id="KW-0560">Oxidoreductase</keyword>
<feature type="compositionally biased region" description="Gly residues" evidence="14">
    <location>
        <begin position="85"/>
        <end position="103"/>
    </location>
</feature>
<keyword evidence="9" id="KW-0090">Biological rhythms</keyword>
<name>A0A9Q0X9V6_9SAUR</name>
<dbReference type="PANTHER" id="PTHR12461:SF106">
    <property type="entry name" value="BIFUNCTIONAL PEPTIDASE AND ARGINYL-HYDROXYLASE JMJD5"/>
    <property type="match status" value="1"/>
</dbReference>
<dbReference type="PROSITE" id="PS51184">
    <property type="entry name" value="JMJC"/>
    <property type="match status" value="1"/>
</dbReference>
<dbReference type="Gene3D" id="2.60.120.650">
    <property type="entry name" value="Cupin"/>
    <property type="match status" value="1"/>
</dbReference>
<dbReference type="GO" id="GO:0005634">
    <property type="term" value="C:nucleus"/>
    <property type="evidence" value="ECO:0007669"/>
    <property type="project" value="UniProtKB-SubCell"/>
</dbReference>
<feature type="compositionally biased region" description="Low complexity" evidence="14">
    <location>
        <begin position="69"/>
        <end position="79"/>
    </location>
</feature>
<evidence type="ECO:0000313" key="17">
    <source>
        <dbReference type="Proteomes" id="UP001142489"/>
    </source>
</evidence>
<evidence type="ECO:0000256" key="5">
    <source>
        <dbReference type="ARBA" id="ARBA00022964"/>
    </source>
</evidence>
<dbReference type="GO" id="GO:0051864">
    <property type="term" value="F:histone H3K36 demethylase activity"/>
    <property type="evidence" value="ECO:0007669"/>
    <property type="project" value="TreeGrafter"/>
</dbReference>
<proteinExistence type="predicted"/>
<dbReference type="Pfam" id="PF24472">
    <property type="entry name" value="ARM_KDM8_N"/>
    <property type="match status" value="1"/>
</dbReference>
<comment type="cofactor">
    <cofactor evidence="1">
        <name>Fe(2+)</name>
        <dbReference type="ChEBI" id="CHEBI:29033"/>
    </cofactor>
</comment>
<evidence type="ECO:0000256" key="12">
    <source>
        <dbReference type="ARBA" id="ARBA00023306"/>
    </source>
</evidence>
<dbReference type="InterPro" id="IPR041667">
    <property type="entry name" value="Cupin_8"/>
</dbReference>
<evidence type="ECO:0000256" key="3">
    <source>
        <dbReference type="ARBA" id="ARBA00022723"/>
    </source>
</evidence>
<feature type="domain" description="JmjC" evidence="15">
    <location>
        <begin position="419"/>
        <end position="542"/>
    </location>
</feature>
<evidence type="ECO:0000256" key="11">
    <source>
        <dbReference type="ARBA" id="ARBA00023242"/>
    </source>
</evidence>
<evidence type="ECO:0000256" key="9">
    <source>
        <dbReference type="ARBA" id="ARBA00023108"/>
    </source>
</evidence>
<dbReference type="Pfam" id="PF13621">
    <property type="entry name" value="Cupin_8"/>
    <property type="match status" value="1"/>
</dbReference>
<gene>
    <name evidence="16" type="ORF">JRQ81_010073</name>
</gene>
<keyword evidence="11" id="KW-0539">Nucleus</keyword>
<keyword evidence="12" id="KW-0131">Cell cycle</keyword>
<evidence type="ECO:0000256" key="14">
    <source>
        <dbReference type="SAM" id="MobiDB-lite"/>
    </source>
</evidence>
<dbReference type="InterPro" id="IPR056520">
    <property type="entry name" value="ARM_KDM8_N"/>
</dbReference>
<evidence type="ECO:0000256" key="13">
    <source>
        <dbReference type="ARBA" id="ARBA00049800"/>
    </source>
</evidence>
<feature type="region of interest" description="Disordered" evidence="14">
    <location>
        <begin position="1"/>
        <end position="103"/>
    </location>
</feature>
<feature type="compositionally biased region" description="Basic and acidic residues" evidence="14">
    <location>
        <begin position="273"/>
        <end position="282"/>
    </location>
</feature>
<accession>A0A9Q0X9V6</accession>
<keyword evidence="4" id="KW-0156">Chromatin regulator</keyword>
<dbReference type="AlphaFoldDB" id="A0A9Q0X9V6"/>
<dbReference type="EMBL" id="JAPFRF010000021">
    <property type="protein sequence ID" value="KAJ7305707.1"/>
    <property type="molecule type" value="Genomic_DNA"/>
</dbReference>
<evidence type="ECO:0000256" key="4">
    <source>
        <dbReference type="ARBA" id="ARBA00022853"/>
    </source>
</evidence>
<comment type="caution">
    <text evidence="16">The sequence shown here is derived from an EMBL/GenBank/DDBJ whole genome shotgun (WGS) entry which is preliminary data.</text>
</comment>
<evidence type="ECO:0000259" key="15">
    <source>
        <dbReference type="PROSITE" id="PS51184"/>
    </source>
</evidence>
<dbReference type="GO" id="GO:0046872">
    <property type="term" value="F:metal ion binding"/>
    <property type="evidence" value="ECO:0007669"/>
    <property type="project" value="UniProtKB-KW"/>
</dbReference>
<sequence length="542" mass="57100">MRLLAARETTSPLRAAGSSLARAGPRRGRKCLSATVGTEPGKPPGPPPSSGATGPGRKGEEGGGGLEGAGDPEAGAAAAAEEEGPGGGSGGGNGAGSVGGEPGGAAIWPALQALLPGQREAVERELSGVGGAPSREPGLASMLRRAVGELYGEAPGGSGGAAGLASFGGARGEACLRLGEAVRDYAWERLNVGPWRDVDPAWRRAYSFGCLFRALGLCRRRRGGPSLEAALRACDMGLLLGAPILGNVLVRVVDVLQRHLPAGPTPPPPQSPAREEVAGGREEPPCKVVSAALLLLLLLLERSARHHPCRVGMGSGQEKPEGLVTGTCYKTRSRSIAPCLPVTGTFPKQLSRPTKAPDLGGNCGPLAVHEEVEVAGSRTVPVELGFRYTDEEWSQTLMTVGDFISRYIEKEVQDQDHPGYLAQHQLFEQIPELKEDIGLPDYCCLGEADEDSITVNAWFGPMGTVSPLHQDPEQNFLVQVMGRKYIRLYSPQQTEQLYPHEGSLLHNTSQVDVEDPDLERFPGFQAAAFQECILSPGQKKHL</sequence>
<evidence type="ECO:0000256" key="8">
    <source>
        <dbReference type="ARBA" id="ARBA00023015"/>
    </source>
</evidence>
<dbReference type="Proteomes" id="UP001142489">
    <property type="component" value="Unassembled WGS sequence"/>
</dbReference>
<feature type="region of interest" description="Disordered" evidence="14">
    <location>
        <begin position="260"/>
        <end position="282"/>
    </location>
</feature>
<evidence type="ECO:0000256" key="6">
    <source>
        <dbReference type="ARBA" id="ARBA00023002"/>
    </source>
</evidence>
<comment type="subcellular location">
    <subcellularLocation>
        <location evidence="2">Nucleus</location>
    </subcellularLocation>
</comment>
<keyword evidence="8" id="KW-0805">Transcription regulation</keyword>
<keyword evidence="5" id="KW-0223">Dioxygenase</keyword>
<evidence type="ECO:0000313" key="16">
    <source>
        <dbReference type="EMBL" id="KAJ7305707.1"/>
    </source>
</evidence>
<reference evidence="16" key="1">
    <citation type="journal article" date="2023" name="DNA Res.">
        <title>Chromosome-level genome assembly of Phrynocephalus forsythii using third-generation DNA sequencing and Hi-C analysis.</title>
        <authorList>
            <person name="Qi Y."/>
            <person name="Zhao W."/>
            <person name="Zhao Y."/>
            <person name="Niu C."/>
            <person name="Cao S."/>
            <person name="Zhang Y."/>
        </authorList>
    </citation>
    <scope>NUCLEOTIDE SEQUENCE</scope>
    <source>
        <tissue evidence="16">Muscle</tissue>
    </source>
</reference>
<organism evidence="16 17">
    <name type="scientific">Phrynocephalus forsythii</name>
    <dbReference type="NCBI Taxonomy" id="171643"/>
    <lineage>
        <taxon>Eukaryota</taxon>
        <taxon>Metazoa</taxon>
        <taxon>Chordata</taxon>
        <taxon>Craniata</taxon>
        <taxon>Vertebrata</taxon>
        <taxon>Euteleostomi</taxon>
        <taxon>Lepidosauria</taxon>
        <taxon>Squamata</taxon>
        <taxon>Bifurcata</taxon>
        <taxon>Unidentata</taxon>
        <taxon>Episquamata</taxon>
        <taxon>Toxicofera</taxon>
        <taxon>Iguania</taxon>
        <taxon>Acrodonta</taxon>
        <taxon>Agamidae</taxon>
        <taxon>Agaminae</taxon>
        <taxon>Phrynocephalus</taxon>
    </lineage>
</organism>
<dbReference type="PANTHER" id="PTHR12461">
    <property type="entry name" value="HYPOXIA-INDUCIBLE FACTOR 1 ALPHA INHIBITOR-RELATED"/>
    <property type="match status" value="1"/>
</dbReference>
<protein>
    <recommendedName>
        <fullName evidence="13">JmjC domain-containing protein 5</fullName>
    </recommendedName>
</protein>
<keyword evidence="7" id="KW-0408">Iron</keyword>
<dbReference type="OrthoDB" id="47172at2759"/>
<evidence type="ECO:0000256" key="7">
    <source>
        <dbReference type="ARBA" id="ARBA00023004"/>
    </source>
</evidence>
<dbReference type="GO" id="GO:0048511">
    <property type="term" value="P:rhythmic process"/>
    <property type="evidence" value="ECO:0007669"/>
    <property type="project" value="UniProtKB-KW"/>
</dbReference>
<evidence type="ECO:0000256" key="2">
    <source>
        <dbReference type="ARBA" id="ARBA00004123"/>
    </source>
</evidence>
<evidence type="ECO:0000256" key="1">
    <source>
        <dbReference type="ARBA" id="ARBA00001954"/>
    </source>
</evidence>
<dbReference type="SUPFAM" id="SSF51197">
    <property type="entry name" value="Clavaminate synthase-like"/>
    <property type="match status" value="1"/>
</dbReference>